<dbReference type="Proteomes" id="UP000179279">
    <property type="component" value="Unassembled WGS sequence"/>
</dbReference>
<evidence type="ECO:0000313" key="1">
    <source>
        <dbReference type="EMBL" id="OGY30747.1"/>
    </source>
</evidence>
<dbReference type="EMBL" id="MHDA01000043">
    <property type="protein sequence ID" value="OGY30747.1"/>
    <property type="molecule type" value="Genomic_DNA"/>
</dbReference>
<organism evidence="1 2">
    <name type="scientific">Candidatus Woykebacteria bacterium RIFCSPLOWO2_01_FULL_41_12</name>
    <dbReference type="NCBI Taxonomy" id="1802604"/>
    <lineage>
        <taxon>Bacteria</taxon>
        <taxon>Candidatus Woykeibacteriota</taxon>
    </lineage>
</organism>
<name>A0A1G1WU81_9BACT</name>
<evidence type="ECO:0000313" key="2">
    <source>
        <dbReference type="Proteomes" id="UP000179279"/>
    </source>
</evidence>
<accession>A0A1G1WU81</accession>
<dbReference type="InterPro" id="IPR014123">
    <property type="entry name" value="Superoxide_dismutase_Ni-type"/>
</dbReference>
<proteinExistence type="predicted"/>
<comment type="caution">
    <text evidence="1">The sequence shown here is derived from an EMBL/GenBank/DDBJ whole genome shotgun (WGS) entry which is preliminary data.</text>
</comment>
<dbReference type="Gene3D" id="1.20.120.400">
    <property type="entry name" value="Nickel-containing superoxide dismutase"/>
    <property type="match status" value="1"/>
</dbReference>
<dbReference type="Pfam" id="PF09055">
    <property type="entry name" value="Sod_Ni"/>
    <property type="match status" value="1"/>
</dbReference>
<dbReference type="NCBIfam" id="TIGR02753">
    <property type="entry name" value="sodN"/>
    <property type="match status" value="1"/>
</dbReference>
<gene>
    <name evidence="1" type="ORF">A3A57_01485</name>
</gene>
<protein>
    <submittedName>
        <fullName evidence="1">Superoxide dismutase, Ni</fullName>
    </submittedName>
</protein>
<sequence length="156" mass="18012">MIKILLRTIDHFSQPQPIHAHCDIPCGIYDPHGAQVASHTVLRMTNLLKEKKDIHDVARLTKVKEEHSELVKHEVRIIWGDYFKAEHLEKHTDLHSLVFEIMKLSSKARQEVNEEAAKQLIGKVQEFSEIFWETKGVKTARVKSNYPTEGEIVVPE</sequence>
<dbReference type="InterPro" id="IPR036502">
    <property type="entry name" value="NiSOD_sf"/>
</dbReference>
<dbReference type="GO" id="GO:0004784">
    <property type="term" value="F:superoxide dismutase activity"/>
    <property type="evidence" value="ECO:0007669"/>
    <property type="project" value="InterPro"/>
</dbReference>
<dbReference type="SUPFAM" id="SSF109770">
    <property type="entry name" value="Nickel-containing superoxide dismutase, NiSOD"/>
    <property type="match status" value="1"/>
</dbReference>
<dbReference type="AlphaFoldDB" id="A0A1G1WU81"/>
<reference evidence="1 2" key="1">
    <citation type="journal article" date="2016" name="Nat. Commun.">
        <title>Thousands of microbial genomes shed light on interconnected biogeochemical processes in an aquifer system.</title>
        <authorList>
            <person name="Anantharaman K."/>
            <person name="Brown C.T."/>
            <person name="Hug L.A."/>
            <person name="Sharon I."/>
            <person name="Castelle C.J."/>
            <person name="Probst A.J."/>
            <person name="Thomas B.C."/>
            <person name="Singh A."/>
            <person name="Wilkins M.J."/>
            <person name="Karaoz U."/>
            <person name="Brodie E.L."/>
            <person name="Williams K.H."/>
            <person name="Hubbard S.S."/>
            <person name="Banfield J.F."/>
        </authorList>
    </citation>
    <scope>NUCLEOTIDE SEQUENCE [LARGE SCALE GENOMIC DNA]</scope>
</reference>
<dbReference type="GO" id="GO:0016151">
    <property type="term" value="F:nickel cation binding"/>
    <property type="evidence" value="ECO:0007669"/>
    <property type="project" value="InterPro"/>
</dbReference>